<dbReference type="EMBL" id="AE001825">
    <property type="protein sequence ID" value="AAF12229.1"/>
    <property type="molecule type" value="Genomic_DNA"/>
</dbReference>
<evidence type="ECO:0000313" key="3">
    <source>
        <dbReference type="EMBL" id="AAF12229.1"/>
    </source>
</evidence>
<dbReference type="GO" id="GO:0043546">
    <property type="term" value="F:molybdopterin cofactor binding"/>
    <property type="evidence" value="ECO:0000318"/>
    <property type="project" value="GO_Central"/>
</dbReference>
<sequence length="343" mass="36930">MDETLDDFLYTCAALSAEGADRAGELVLATLIDASGSGKALGRRAWFLPGGEIRGSVTLGGCADGKLRQVAEDVRRERRSQRVRVDLGSDEAYEFGMTCAGQAEVLLWPMSPADPVWQAAARRREAGEGMLLLTPLGRPGPTVLAPLPEGAGEQRVERVGSGEDEQLREVWPAPFRLLIVGSGPVARPLARLARTVGMRVALTDDHPERLTPERWPDVHTFYPVENGQELELPPLDERSAAVLLVHDYAHELSVLGRVLETPVPYIALLASRRRGGAVLRFLEDTGLDAAQLERVRTPAGLDLGMSSPAGIALSILSELVQVVQGGSAQPLAAHDWRRPAPTG</sequence>
<dbReference type="InterPro" id="IPR003777">
    <property type="entry name" value="XdhC_CoxI"/>
</dbReference>
<dbReference type="RefSeq" id="WP_010889389.1">
    <property type="nucleotide sequence ID" value="NC_001264.1"/>
</dbReference>
<dbReference type="KEGG" id="dra:DR_A0129"/>
<evidence type="ECO:0008006" key="5">
    <source>
        <dbReference type="Google" id="ProtNLM"/>
    </source>
</evidence>
<name>Q9RZ24_DEIRA</name>
<gene>
    <name evidence="3" type="ordered locus">DR_A0129</name>
</gene>
<reference evidence="3 4" key="1">
    <citation type="journal article" date="1999" name="Science">
        <title>Genome sequence of the radioresistant bacterium Deinococcus radiodurans R1.</title>
        <authorList>
            <person name="White O."/>
            <person name="Eisen J.A."/>
            <person name="Heidelberg J.F."/>
            <person name="Hickey E.K."/>
            <person name="Peterson J.D."/>
            <person name="Dodson R.J."/>
            <person name="Haft D.H."/>
            <person name="Gwinn M.L."/>
            <person name="Nelson W.C."/>
            <person name="Richardson D.L."/>
            <person name="Moffat K.S."/>
            <person name="Qin H."/>
            <person name="Jiang L."/>
            <person name="Pamphile W."/>
            <person name="Crosby M."/>
            <person name="Shen M."/>
            <person name="Vamathevan J.J."/>
            <person name="Lam P."/>
            <person name="McDonald L."/>
            <person name="Utterback T."/>
            <person name="Zalewski C."/>
            <person name="Makarova K.S."/>
            <person name="Aravind L."/>
            <person name="Daly M.J."/>
            <person name="Minton K.W."/>
            <person name="Fleischmann R.D."/>
            <person name="Ketchum K.A."/>
            <person name="Nelson K.E."/>
            <person name="Salzberg S."/>
            <person name="Smith H.O."/>
            <person name="Venter J.C."/>
            <person name="Fraser C.M."/>
        </authorList>
    </citation>
    <scope>NUCLEOTIDE SEQUENCE [LARGE SCALE GENOMIC DNA]</scope>
    <source>
        <strain evidence="4">ATCC 13939 / DSM 20539 / JCM 16871 / LMG 4051 / NBRC 15346 / NCIMB 9279 / R1 / VKM B-1422</strain>
    </source>
</reference>
<dbReference type="PaxDb" id="243230-DR_A0129"/>
<proteinExistence type="predicted"/>
<dbReference type="Pfam" id="PF02625">
    <property type="entry name" value="XdhC_CoxI"/>
    <property type="match status" value="1"/>
</dbReference>
<dbReference type="PIR" id="D75608">
    <property type="entry name" value="D75608"/>
</dbReference>
<dbReference type="Proteomes" id="UP000002524">
    <property type="component" value="Chromosome 2"/>
</dbReference>
<dbReference type="Pfam" id="PF13478">
    <property type="entry name" value="XdhC_C"/>
    <property type="match status" value="1"/>
</dbReference>
<feature type="domain" description="XdhC Rossmann" evidence="2">
    <location>
        <begin position="177"/>
        <end position="319"/>
    </location>
</feature>
<accession>Q9RZ24</accession>
<dbReference type="FunCoup" id="Q9RZ24">
    <property type="interactions" value="109"/>
</dbReference>
<evidence type="ECO:0000313" key="4">
    <source>
        <dbReference type="Proteomes" id="UP000002524"/>
    </source>
</evidence>
<dbReference type="OrthoDB" id="9773039at2"/>
<feature type="domain" description="XdhC- CoxI" evidence="1">
    <location>
        <begin position="24"/>
        <end position="86"/>
    </location>
</feature>
<dbReference type="PANTHER" id="PTHR30388">
    <property type="entry name" value="ALDEHYDE OXIDOREDUCTASE MOLYBDENUM COFACTOR ASSEMBLY PROTEIN"/>
    <property type="match status" value="1"/>
</dbReference>
<dbReference type="InterPro" id="IPR027051">
    <property type="entry name" value="XdhC_Rossmann_dom"/>
</dbReference>
<organism evidence="3 4">
    <name type="scientific">Deinococcus radiodurans (strain ATCC 13939 / DSM 20539 / JCM 16871 / CCUG 27074 / LMG 4051 / NBRC 15346 / NCIMB 9279 / VKM B-1422 / R1)</name>
    <dbReference type="NCBI Taxonomy" id="243230"/>
    <lineage>
        <taxon>Bacteria</taxon>
        <taxon>Thermotogati</taxon>
        <taxon>Deinococcota</taxon>
        <taxon>Deinococci</taxon>
        <taxon>Deinococcales</taxon>
        <taxon>Deinococcaceae</taxon>
        <taxon>Deinococcus</taxon>
    </lineage>
</organism>
<dbReference type="EnsemblBacteria" id="AAF12229">
    <property type="protein sequence ID" value="AAF12229"/>
    <property type="gene ID" value="DR_A0129"/>
</dbReference>
<protein>
    <recommendedName>
        <fullName evidence="5">Xanthine dehydrogenase accessory factor</fullName>
    </recommendedName>
</protein>
<dbReference type="Gene3D" id="3.40.50.720">
    <property type="entry name" value="NAD(P)-binding Rossmann-like Domain"/>
    <property type="match status" value="1"/>
</dbReference>
<dbReference type="InterPro" id="IPR052698">
    <property type="entry name" value="MoCofactor_Util/Proc"/>
</dbReference>
<dbReference type="eggNOG" id="COG1975">
    <property type="taxonomic scope" value="Bacteria"/>
</dbReference>
<evidence type="ECO:0000259" key="1">
    <source>
        <dbReference type="Pfam" id="PF02625"/>
    </source>
</evidence>
<dbReference type="InParanoid" id="Q9RZ24"/>
<dbReference type="STRING" id="243230.DR_A0129"/>
<evidence type="ECO:0000259" key="2">
    <source>
        <dbReference type="Pfam" id="PF13478"/>
    </source>
</evidence>
<dbReference type="PANTHER" id="PTHR30388:SF4">
    <property type="entry name" value="MOLYBDENUM COFACTOR INSERTION CHAPERONE PAOD"/>
    <property type="match status" value="1"/>
</dbReference>
<dbReference type="AlphaFoldDB" id="Q9RZ24"/>
<dbReference type="GeneID" id="69519025"/>
<dbReference type="PATRIC" id="fig|243230.17.peg.3016"/>
<keyword evidence="4" id="KW-1185">Reference proteome</keyword>
<dbReference type="HOGENOM" id="CLU_041115_2_0_0"/>